<evidence type="ECO:0000313" key="1">
    <source>
        <dbReference type="EMBL" id="SMQ52873.1"/>
    </source>
</evidence>
<dbReference type="Proteomes" id="UP000215127">
    <property type="component" value="Chromosome 7"/>
</dbReference>
<dbReference type="AlphaFoldDB" id="A0A1X7RZL0"/>
<protein>
    <submittedName>
        <fullName evidence="1">Uncharacterized protein</fullName>
    </submittedName>
</protein>
<evidence type="ECO:0000313" key="2">
    <source>
        <dbReference type="Proteomes" id="UP000215127"/>
    </source>
</evidence>
<dbReference type="EMBL" id="LT853698">
    <property type="protein sequence ID" value="SMQ52873.1"/>
    <property type="molecule type" value="Genomic_DNA"/>
</dbReference>
<sequence length="242" mass="27556">MKSIQANALPQELPKTSTPLSAPMTDIWTKLPQEMKDKIIVQAATTPLKLHLYTTGPNQHYLQAIDIDVWQTVKNALSITQSSRKAALKILHESGSIEDVDISLDEHDCYRFGAWTRHRPSNALLAHFNLLWRWMPFYTPNVSNYPDVMAHWKERDPVHENARIKFYVPFPHPGQARAVARIEIHASSNPVTAWGDGEVKAMVFEWVLFVSTTSWAFSDNHGTLPFPMEGTELRALICWVEA</sequence>
<accession>A0A1X7RZL0</accession>
<proteinExistence type="predicted"/>
<keyword evidence="2" id="KW-1185">Reference proteome</keyword>
<name>A0A1X7RZL0_ZYMT9</name>
<organism evidence="1 2">
    <name type="scientific">Zymoseptoria tritici (strain ST99CH_3D7)</name>
    <dbReference type="NCBI Taxonomy" id="1276538"/>
    <lineage>
        <taxon>Eukaryota</taxon>
        <taxon>Fungi</taxon>
        <taxon>Dikarya</taxon>
        <taxon>Ascomycota</taxon>
        <taxon>Pezizomycotina</taxon>
        <taxon>Dothideomycetes</taxon>
        <taxon>Dothideomycetidae</taxon>
        <taxon>Mycosphaerellales</taxon>
        <taxon>Mycosphaerellaceae</taxon>
        <taxon>Zymoseptoria</taxon>
    </lineage>
</organism>
<gene>
    <name evidence="1" type="ORF">ZT3D7_G8026</name>
</gene>
<reference evidence="1 2" key="1">
    <citation type="submission" date="2016-06" db="EMBL/GenBank/DDBJ databases">
        <authorList>
            <person name="Kjaerup R.B."/>
            <person name="Dalgaard T.S."/>
            <person name="Juul-Madsen H.R."/>
        </authorList>
    </citation>
    <scope>NUCLEOTIDE SEQUENCE [LARGE SCALE GENOMIC DNA]</scope>
</reference>